<dbReference type="EMBL" id="CM043779">
    <property type="protein sequence ID" value="KAI4837483.1"/>
    <property type="molecule type" value="Genomic_DNA"/>
</dbReference>
<proteinExistence type="predicted"/>
<evidence type="ECO:0000313" key="1">
    <source>
        <dbReference type="EMBL" id="KAI4837483.1"/>
    </source>
</evidence>
<name>A0ACB9Y6T7_PLABR</name>
<sequence length="99" mass="11610">MGKSNIIRKVDLRSYKLLALYVVYLKVVPNNKENKDVITNIEFSLDKEEFDKKCEVYKKSTYRGKFDKSYKKIVSKEYGLLMRVPAKLITWGLLSPLEV</sequence>
<reference evidence="1" key="1">
    <citation type="submission" date="2022-06" db="EMBL/GenBank/DDBJ databases">
        <title>The First Complete Genome of the Simian Malaria Parasite Plasmodium brasilianum.</title>
        <authorList>
            <person name="Bajic M."/>
            <person name="Ravishankar S."/>
        </authorList>
    </citation>
    <scope>NUCLEOTIDE SEQUENCE</scope>
    <source>
        <strain evidence="1">Bolivian I</strain>
    </source>
</reference>
<keyword evidence="2" id="KW-1185">Reference proteome</keyword>
<gene>
    <name evidence="1" type="ORF">MKS88_003957</name>
</gene>
<organism evidence="1 2">
    <name type="scientific">Plasmodium brasilianum</name>
    <dbReference type="NCBI Taxonomy" id="5824"/>
    <lineage>
        <taxon>Eukaryota</taxon>
        <taxon>Sar</taxon>
        <taxon>Alveolata</taxon>
        <taxon>Apicomplexa</taxon>
        <taxon>Aconoidasida</taxon>
        <taxon>Haemosporida</taxon>
        <taxon>Plasmodiidae</taxon>
        <taxon>Plasmodium</taxon>
        <taxon>Plasmodium (Plasmodium)</taxon>
    </lineage>
</organism>
<protein>
    <submittedName>
        <fullName evidence="1">Uncharacterized protein</fullName>
    </submittedName>
</protein>
<accession>A0ACB9Y6T7</accession>
<evidence type="ECO:0000313" key="2">
    <source>
        <dbReference type="Proteomes" id="UP001056978"/>
    </source>
</evidence>
<comment type="caution">
    <text evidence="1">The sequence shown here is derived from an EMBL/GenBank/DDBJ whole genome shotgun (WGS) entry which is preliminary data.</text>
</comment>
<dbReference type="Proteomes" id="UP001056978">
    <property type="component" value="Chromosome 11"/>
</dbReference>